<dbReference type="EMBL" id="CP002372">
    <property type="protein sequence ID" value="ADT83030.1"/>
    <property type="molecule type" value="Genomic_DNA"/>
</dbReference>
<evidence type="ECO:0000313" key="2">
    <source>
        <dbReference type="Proteomes" id="UP000007478"/>
    </source>
</evidence>
<keyword evidence="2" id="KW-1185">Reference proteome</keyword>
<sequence length="44" mass="5279">MIIKIPFLFIPTTSLCSKFRMRFLKDFWEKLFNLSALPLMEVRG</sequence>
<name>F0LH68_THEBM</name>
<gene>
    <name evidence="1" type="ordered locus">TERMP_00052</name>
</gene>
<protein>
    <submittedName>
        <fullName evidence="1">Uncharacterized protein</fullName>
    </submittedName>
</protein>
<dbReference type="Proteomes" id="UP000007478">
    <property type="component" value="Chromosome"/>
</dbReference>
<accession>F0LH68</accession>
<proteinExistence type="predicted"/>
<dbReference type="AlphaFoldDB" id="F0LH68"/>
<evidence type="ECO:0000313" key="1">
    <source>
        <dbReference type="EMBL" id="ADT83030.1"/>
    </source>
</evidence>
<organism evidence="1 2">
    <name type="scientific">Thermococcus barophilus (strain DSM 11836 / MP)</name>
    <dbReference type="NCBI Taxonomy" id="391623"/>
    <lineage>
        <taxon>Archaea</taxon>
        <taxon>Methanobacteriati</taxon>
        <taxon>Methanobacteriota</taxon>
        <taxon>Thermococci</taxon>
        <taxon>Thermococcales</taxon>
        <taxon>Thermococcaceae</taxon>
        <taxon>Thermococcus</taxon>
    </lineage>
</organism>
<dbReference type="KEGG" id="tba:TERMP_00052"/>
<reference evidence="1 2" key="1">
    <citation type="journal article" date="2011" name="J. Bacteriol.">
        <title>Complete genome sequence of the hyperthermophilic, piezophilic, heterotrophic, and carboxydotrophic archaeon Thermococcus barophilus MP.</title>
        <authorList>
            <person name="Vannier P."/>
            <person name="Marteinsson V.T."/>
            <person name="Fridjonsson O.H."/>
            <person name="Oger P."/>
            <person name="Jebbar M."/>
        </authorList>
    </citation>
    <scope>NUCLEOTIDE SEQUENCE [LARGE SCALE GENOMIC DNA]</scope>
    <source>
        <strain evidence="2">DSM 11836 / MP</strain>
    </source>
</reference>
<dbReference type="HOGENOM" id="CLU_3210927_0_0_2"/>